<keyword evidence="3" id="KW-1185">Reference proteome</keyword>
<reference evidence="2 3" key="1">
    <citation type="journal article" date="2019" name="Int. J. Syst. Evol. Microbiol.">
        <title>The Global Catalogue of Microorganisms (GCM) 10K type strain sequencing project: providing services to taxonomists for standard genome sequencing and annotation.</title>
        <authorList>
            <consortium name="The Broad Institute Genomics Platform"/>
            <consortium name="The Broad Institute Genome Sequencing Center for Infectious Disease"/>
            <person name="Wu L."/>
            <person name="Ma J."/>
        </authorList>
    </citation>
    <scope>NUCLEOTIDE SEQUENCE [LARGE SCALE GENOMIC DNA]</scope>
    <source>
        <strain evidence="2 3">CGMCC 1.12125</strain>
    </source>
</reference>
<dbReference type="RefSeq" id="WP_379814751.1">
    <property type="nucleotide sequence ID" value="NZ_JBHUDJ010000013.1"/>
</dbReference>
<dbReference type="AlphaFoldDB" id="A0ABD6CFE3"/>
<gene>
    <name evidence="2" type="ORF">ACFR9U_16160</name>
</gene>
<dbReference type="EMBL" id="JBHUDJ010000013">
    <property type="protein sequence ID" value="MFD1588513.1"/>
    <property type="molecule type" value="Genomic_DNA"/>
</dbReference>
<dbReference type="Proteomes" id="UP001597119">
    <property type="component" value="Unassembled WGS sequence"/>
</dbReference>
<evidence type="ECO:0000313" key="3">
    <source>
        <dbReference type="Proteomes" id="UP001597119"/>
    </source>
</evidence>
<accession>A0ABD6CFE3</accession>
<organism evidence="2 3">
    <name type="scientific">Halorientalis brevis</name>
    <dbReference type="NCBI Taxonomy" id="1126241"/>
    <lineage>
        <taxon>Archaea</taxon>
        <taxon>Methanobacteriati</taxon>
        <taxon>Methanobacteriota</taxon>
        <taxon>Stenosarchaea group</taxon>
        <taxon>Halobacteria</taxon>
        <taxon>Halobacteriales</taxon>
        <taxon>Haloarculaceae</taxon>
        <taxon>Halorientalis</taxon>
    </lineage>
</organism>
<evidence type="ECO:0000313" key="2">
    <source>
        <dbReference type="EMBL" id="MFD1588513.1"/>
    </source>
</evidence>
<proteinExistence type="predicted"/>
<name>A0ABD6CFE3_9EURY</name>
<sequence>MGESPRLPMKARNATLSEFETAPNDTRDVPQSVDFSDKSTRSDDMEDSLEEWISELQEATEDARGAEVFRQWLDAQAKLHDYSPRNTALIHMQKPDASMVAGFWTWQNEFDRSVKEGESAIWIWRPNTITAKKCPHCGNAPNYHEDNEDLNCPLAPDAPEQWDSEDPNEWTKGEILTGFSPAPVFDVSQTEGKPLPESPDTDAEAVEAGQGEDVLTALQDAAREIGFPVEVVDVDEWDRDAKAIARTSEDPPEIEIQDRDPAAAAGDLAHEIAHAVLHTGWDNPERPEREIEAEAVAYVVGRYFGLDTSGSKFYLAAWAGNEPEEITERMKTISNTAAKIIEAADD</sequence>
<feature type="region of interest" description="Disordered" evidence="1">
    <location>
        <begin position="187"/>
        <end position="206"/>
    </location>
</feature>
<evidence type="ECO:0000256" key="1">
    <source>
        <dbReference type="SAM" id="MobiDB-lite"/>
    </source>
</evidence>
<feature type="region of interest" description="Disordered" evidence="1">
    <location>
        <begin position="1"/>
        <end position="47"/>
    </location>
</feature>
<protein>
    <submittedName>
        <fullName evidence="2">ImmA/IrrE family metallo-endopeptidase</fullName>
    </submittedName>
</protein>
<comment type="caution">
    <text evidence="2">The sequence shown here is derived from an EMBL/GenBank/DDBJ whole genome shotgun (WGS) entry which is preliminary data.</text>
</comment>